<dbReference type="Proteomes" id="UP000054558">
    <property type="component" value="Unassembled WGS sequence"/>
</dbReference>
<protein>
    <submittedName>
        <fullName evidence="2">Uncharacterized protein</fullName>
    </submittedName>
</protein>
<feature type="compositionally biased region" description="Basic and acidic residues" evidence="1">
    <location>
        <begin position="72"/>
        <end position="81"/>
    </location>
</feature>
<dbReference type="InterPro" id="IPR051412">
    <property type="entry name" value="Formin_Homology_Diaphanous_sf"/>
</dbReference>
<gene>
    <name evidence="2" type="ORF">KFL_011610020</name>
</gene>
<evidence type="ECO:0000313" key="3">
    <source>
        <dbReference type="Proteomes" id="UP000054558"/>
    </source>
</evidence>
<feature type="compositionally biased region" description="Basic and acidic residues" evidence="1">
    <location>
        <begin position="89"/>
        <end position="101"/>
    </location>
</feature>
<organism evidence="2 3">
    <name type="scientific">Klebsormidium nitens</name>
    <name type="common">Green alga</name>
    <name type="synonym">Ulothrix nitens</name>
    <dbReference type="NCBI Taxonomy" id="105231"/>
    <lineage>
        <taxon>Eukaryota</taxon>
        <taxon>Viridiplantae</taxon>
        <taxon>Streptophyta</taxon>
        <taxon>Klebsormidiophyceae</taxon>
        <taxon>Klebsormidiales</taxon>
        <taxon>Klebsormidiaceae</taxon>
        <taxon>Klebsormidium</taxon>
    </lineage>
</organism>
<dbReference type="PANTHER" id="PTHR45691:SF6">
    <property type="entry name" value="PROTEIN DIAPHANOUS"/>
    <property type="match status" value="1"/>
</dbReference>
<feature type="region of interest" description="Disordered" evidence="1">
    <location>
        <begin position="72"/>
        <end position="107"/>
    </location>
</feature>
<reference evidence="2 3" key="1">
    <citation type="journal article" date="2014" name="Nat. Commun.">
        <title>Klebsormidium flaccidum genome reveals primary factors for plant terrestrial adaptation.</title>
        <authorList>
            <person name="Hori K."/>
            <person name="Maruyama F."/>
            <person name="Fujisawa T."/>
            <person name="Togashi T."/>
            <person name="Yamamoto N."/>
            <person name="Seo M."/>
            <person name="Sato S."/>
            <person name="Yamada T."/>
            <person name="Mori H."/>
            <person name="Tajima N."/>
            <person name="Moriyama T."/>
            <person name="Ikeuchi M."/>
            <person name="Watanabe M."/>
            <person name="Wada H."/>
            <person name="Kobayashi K."/>
            <person name="Saito M."/>
            <person name="Masuda T."/>
            <person name="Sasaki-Sekimoto Y."/>
            <person name="Mashiguchi K."/>
            <person name="Awai K."/>
            <person name="Shimojima M."/>
            <person name="Masuda S."/>
            <person name="Iwai M."/>
            <person name="Nobusawa T."/>
            <person name="Narise T."/>
            <person name="Kondo S."/>
            <person name="Saito H."/>
            <person name="Sato R."/>
            <person name="Murakawa M."/>
            <person name="Ihara Y."/>
            <person name="Oshima-Yamada Y."/>
            <person name="Ohtaka K."/>
            <person name="Satoh M."/>
            <person name="Sonobe K."/>
            <person name="Ishii M."/>
            <person name="Ohtani R."/>
            <person name="Kanamori-Sato M."/>
            <person name="Honoki R."/>
            <person name="Miyazaki D."/>
            <person name="Mochizuki H."/>
            <person name="Umetsu J."/>
            <person name="Higashi K."/>
            <person name="Shibata D."/>
            <person name="Kamiya Y."/>
            <person name="Sato N."/>
            <person name="Nakamura Y."/>
            <person name="Tabata S."/>
            <person name="Ida S."/>
            <person name="Kurokawa K."/>
            <person name="Ohta H."/>
        </authorList>
    </citation>
    <scope>NUCLEOTIDE SEQUENCE [LARGE SCALE GENOMIC DNA]</scope>
    <source>
        <strain evidence="2 3">NIES-2285</strain>
    </source>
</reference>
<accession>A0A1Y1IS31</accession>
<evidence type="ECO:0000313" key="2">
    <source>
        <dbReference type="EMBL" id="GAQ92832.1"/>
    </source>
</evidence>
<sequence length="493" mass="53309">MRMNETLLVIAAASANFFFQYQLFDYTKKEGRAEWDATSSHDWRHRLSHGVALLNMGLIILSTIMKRVALKDEGSAEKEPHQTPGMEARVSDSTRMERDESIPDQASMEEGEISIANWVAGEWITHECNQSGDLVGSISGAAKAAADNAKRAINLASTPTELNHAISANRHATAALEAATNGQNMKAVNHVKETEAHLNVGSPHSDECKRLLTELGFMGPGVSKRKGASSFRRWALSHHPKRGGDANLFARVNACYWSTTVPAKAAPRSRKKASAGIIIHHIKGLYERQRAENEARHKSELDARDAKLLAEIERLRRERPAPAPLAGGPPPPPPPGGRGGPPPPPPPGGRGGPPPPPPPPGGFQMGGAAVGPVAKLFKDLGYSVPEAKKLAAVIKESAPFKDVPSEEEIVTDYAPQLRWAVDSLVYLNKGLVATEPLFDKRLAAYKGHFSRAKVTQAIGNANVAKVRDGMKASLQKAQHMKALQDALARRRVD</sequence>
<feature type="compositionally biased region" description="Pro residues" evidence="1">
    <location>
        <begin position="321"/>
        <end position="361"/>
    </location>
</feature>
<dbReference type="EMBL" id="DF238110">
    <property type="protein sequence ID" value="GAQ92832.1"/>
    <property type="molecule type" value="Genomic_DNA"/>
</dbReference>
<dbReference type="PANTHER" id="PTHR45691">
    <property type="entry name" value="PROTEIN DIAPHANOUS"/>
    <property type="match status" value="1"/>
</dbReference>
<name>A0A1Y1IS31_KLENI</name>
<keyword evidence="3" id="KW-1185">Reference proteome</keyword>
<dbReference type="AlphaFoldDB" id="A0A1Y1IS31"/>
<proteinExistence type="predicted"/>
<evidence type="ECO:0000256" key="1">
    <source>
        <dbReference type="SAM" id="MobiDB-lite"/>
    </source>
</evidence>
<feature type="region of interest" description="Disordered" evidence="1">
    <location>
        <begin position="317"/>
        <end position="367"/>
    </location>
</feature>